<dbReference type="FunFam" id="3.20.20.10:FF:000018">
    <property type="entry name" value="Pyridoxal phosphate homeostasis protein"/>
    <property type="match status" value="1"/>
</dbReference>
<reference evidence="6 7" key="2">
    <citation type="journal article" date="2022" name="Mar. Drugs">
        <title>Bioassay-Guided Fractionation Leads to the Detection of Cholic Acid Generated by the Rare Thalassomonas sp.</title>
        <authorList>
            <person name="Pheiffer F."/>
            <person name="Schneider Y.K."/>
            <person name="Hansen E.H."/>
            <person name="Andersen J.H."/>
            <person name="Isaksson J."/>
            <person name="Busche T."/>
            <person name="R C."/>
            <person name="Kalinowski J."/>
            <person name="Zyl L.V."/>
            <person name="Trindade M."/>
        </authorList>
    </citation>
    <scope>NUCLEOTIDE SEQUENCE [LARGE SCALE GENOMIC DNA]</scope>
    <source>
        <strain evidence="6 7">A5K-106</strain>
    </source>
</reference>
<evidence type="ECO:0000259" key="5">
    <source>
        <dbReference type="Pfam" id="PF01168"/>
    </source>
</evidence>
<dbReference type="PANTHER" id="PTHR10146">
    <property type="entry name" value="PROLINE SYNTHETASE CO-TRANSCRIBED BACTERIAL HOMOLOG PROTEIN"/>
    <property type="match status" value="1"/>
</dbReference>
<dbReference type="Proteomes" id="UP000032568">
    <property type="component" value="Chromosome"/>
</dbReference>
<reference evidence="6 7" key="1">
    <citation type="journal article" date="2015" name="Genome Announc.">
        <title>Draft Genome Sequences of Marine Isolates of Thalassomonas viridans and Thalassomonas actiniarum.</title>
        <authorList>
            <person name="Olonade I."/>
            <person name="van Zyl L.J."/>
            <person name="Trindade M."/>
        </authorList>
    </citation>
    <scope>NUCLEOTIDE SEQUENCE [LARGE SCALE GENOMIC DNA]</scope>
    <source>
        <strain evidence="6 7">A5K-106</strain>
    </source>
</reference>
<dbReference type="NCBIfam" id="TIGR00044">
    <property type="entry name" value="YggS family pyridoxal phosphate-dependent enzyme"/>
    <property type="match status" value="1"/>
</dbReference>
<keyword evidence="7" id="KW-1185">Reference proteome</keyword>
<sequence>MINIKDNLALIEQQISQSCQQASRTKETVALLAVSKTKPGALIEQAYQCGQRAFGESYVQEAVDKIAQLKHLPDICWHFIGPIQSNKTRAIAENFSWVHSIDRVKIARRLNEGRSGHDTPLNVCLQVNISGEASKSGVTVADLDELAEVIANCPHLRLRGLMAIPEKNAPLSSYSKMQNLFRQLQQQYPELDTLSMGMSGDLQAAITNGSTMVRIGSAIFGSREQ</sequence>
<name>A0AAF0C1X9_9GAMM</name>
<comment type="function">
    <text evidence="2">Pyridoxal 5'-phosphate (PLP)-binding protein, which is involved in PLP homeostasis.</text>
</comment>
<dbReference type="SUPFAM" id="SSF51419">
    <property type="entry name" value="PLP-binding barrel"/>
    <property type="match status" value="1"/>
</dbReference>
<evidence type="ECO:0000313" key="6">
    <source>
        <dbReference type="EMBL" id="WDD97912.1"/>
    </source>
</evidence>
<protein>
    <recommendedName>
        <fullName evidence="2">Pyridoxal phosphate homeostasis protein</fullName>
        <shortName evidence="2">PLP homeostasis protein</shortName>
    </recommendedName>
</protein>
<dbReference type="RefSeq" id="WP_044832988.1">
    <property type="nucleotide sequence ID" value="NZ_CP059735.1"/>
</dbReference>
<evidence type="ECO:0000256" key="3">
    <source>
        <dbReference type="PIRSR" id="PIRSR004848-1"/>
    </source>
</evidence>
<dbReference type="PIRSF" id="PIRSF004848">
    <property type="entry name" value="YBL036c_PLPDEIII"/>
    <property type="match status" value="1"/>
</dbReference>
<feature type="modified residue" description="N6-(pyridoxal phosphate)lysine" evidence="2 3">
    <location>
        <position position="36"/>
    </location>
</feature>
<dbReference type="PANTHER" id="PTHR10146:SF14">
    <property type="entry name" value="PYRIDOXAL PHOSPHATE HOMEOSTASIS PROTEIN"/>
    <property type="match status" value="1"/>
</dbReference>
<proteinExistence type="inferred from homology"/>
<dbReference type="GO" id="GO:0030170">
    <property type="term" value="F:pyridoxal phosphate binding"/>
    <property type="evidence" value="ECO:0007669"/>
    <property type="project" value="UniProtKB-UniRule"/>
</dbReference>
<evidence type="ECO:0000256" key="1">
    <source>
        <dbReference type="ARBA" id="ARBA00022898"/>
    </source>
</evidence>
<gene>
    <name evidence="6" type="ORF">SG35_021875</name>
</gene>
<dbReference type="InterPro" id="IPR011078">
    <property type="entry name" value="PyrdxlP_homeostasis"/>
</dbReference>
<feature type="domain" description="Alanine racemase N-terminal" evidence="5">
    <location>
        <begin position="19"/>
        <end position="223"/>
    </location>
</feature>
<dbReference type="AlphaFoldDB" id="A0AAF0C1X9"/>
<dbReference type="InterPro" id="IPR001608">
    <property type="entry name" value="Ala_racemase_N"/>
</dbReference>
<dbReference type="Gene3D" id="3.20.20.10">
    <property type="entry name" value="Alanine racemase"/>
    <property type="match status" value="1"/>
</dbReference>
<comment type="similarity">
    <text evidence="2 4">Belongs to the pyridoxal phosphate-binding protein YggS/PROSC family.</text>
</comment>
<evidence type="ECO:0000256" key="2">
    <source>
        <dbReference type="HAMAP-Rule" id="MF_02087"/>
    </source>
</evidence>
<keyword evidence="1 2" id="KW-0663">Pyridoxal phosphate</keyword>
<evidence type="ECO:0000256" key="4">
    <source>
        <dbReference type="RuleBase" id="RU004514"/>
    </source>
</evidence>
<dbReference type="InterPro" id="IPR029066">
    <property type="entry name" value="PLP-binding_barrel"/>
</dbReference>
<dbReference type="PROSITE" id="PS01211">
    <property type="entry name" value="UPF0001"/>
    <property type="match status" value="1"/>
</dbReference>
<dbReference type="HAMAP" id="MF_02087">
    <property type="entry name" value="PLP_homeostasis"/>
    <property type="match status" value="1"/>
</dbReference>
<dbReference type="EMBL" id="CP059735">
    <property type="protein sequence ID" value="WDD97912.1"/>
    <property type="molecule type" value="Genomic_DNA"/>
</dbReference>
<comment type="cofactor">
    <cofactor evidence="3">
        <name>pyridoxal 5'-phosphate</name>
        <dbReference type="ChEBI" id="CHEBI:597326"/>
    </cofactor>
</comment>
<organism evidence="6 7">
    <name type="scientific">Thalassomonas actiniarum</name>
    <dbReference type="NCBI Taxonomy" id="485447"/>
    <lineage>
        <taxon>Bacteria</taxon>
        <taxon>Pseudomonadati</taxon>
        <taxon>Pseudomonadota</taxon>
        <taxon>Gammaproteobacteria</taxon>
        <taxon>Alteromonadales</taxon>
        <taxon>Colwelliaceae</taxon>
        <taxon>Thalassomonas</taxon>
    </lineage>
</organism>
<evidence type="ECO:0000313" key="7">
    <source>
        <dbReference type="Proteomes" id="UP000032568"/>
    </source>
</evidence>
<dbReference type="Pfam" id="PF01168">
    <property type="entry name" value="Ala_racemase_N"/>
    <property type="match status" value="1"/>
</dbReference>
<dbReference type="CDD" id="cd06824">
    <property type="entry name" value="PLPDE_III_Yggs_like"/>
    <property type="match status" value="1"/>
</dbReference>
<dbReference type="KEGG" id="tact:SG35_021875"/>
<accession>A0AAF0C1X9</accession>